<dbReference type="PROSITE" id="PS50119">
    <property type="entry name" value="ZF_BBOX"/>
    <property type="match status" value="1"/>
</dbReference>
<dbReference type="PRINTS" id="PR01407">
    <property type="entry name" value="BUTYPHLNCDUF"/>
</dbReference>
<dbReference type="Pfam" id="PF00643">
    <property type="entry name" value="zf-B_box"/>
    <property type="match status" value="1"/>
</dbReference>
<dbReference type="Gene3D" id="2.60.120.920">
    <property type="match status" value="1"/>
</dbReference>
<dbReference type="Gene3D" id="3.30.40.10">
    <property type="entry name" value="Zinc/RING finger domain, C3HC4 (zinc finger)"/>
    <property type="match status" value="1"/>
</dbReference>
<dbReference type="SUPFAM" id="SSF57850">
    <property type="entry name" value="RING/U-box"/>
    <property type="match status" value="1"/>
</dbReference>
<dbReference type="Gene3D" id="3.30.160.60">
    <property type="entry name" value="Classic Zinc Finger"/>
    <property type="match status" value="1"/>
</dbReference>
<dbReference type="CDD" id="cd12888">
    <property type="entry name" value="SPRY_PRY_TRIM7_like"/>
    <property type="match status" value="1"/>
</dbReference>
<reference evidence="9" key="1">
    <citation type="submission" date="2025-08" db="UniProtKB">
        <authorList>
            <consortium name="Ensembl"/>
        </authorList>
    </citation>
    <scope>IDENTIFICATION</scope>
</reference>
<dbReference type="SMART" id="SM00589">
    <property type="entry name" value="PRY"/>
    <property type="match status" value="1"/>
</dbReference>
<dbReference type="InterPro" id="IPR003877">
    <property type="entry name" value="SPRY_dom"/>
</dbReference>
<evidence type="ECO:0000256" key="3">
    <source>
        <dbReference type="ARBA" id="ARBA00022833"/>
    </source>
</evidence>
<dbReference type="Pfam" id="PF00622">
    <property type="entry name" value="SPRY"/>
    <property type="match status" value="1"/>
</dbReference>
<dbReference type="InterPro" id="IPR013083">
    <property type="entry name" value="Znf_RING/FYVE/PHD"/>
</dbReference>
<dbReference type="SUPFAM" id="SSF57845">
    <property type="entry name" value="B-box zinc-binding domain"/>
    <property type="match status" value="1"/>
</dbReference>
<sequence>MATATSVGNLKNEVTCPICLEFFKDPVMIVGCGHNFCQACIAQYREGAETDGTCPQCRQTFPQMIVGPNKKLAHFVEIVKSLSVQPADEARVKVMCEEHDEALKLFCETDQILMCLICRESRLHRDHNVVPVQEALEQYKEQIQTQLKSLKEQRKKLENWRECENRNYKNYQVMETKEIFAEYNKLYQHLQEKERLLRVQLKDLEEKMDKSHRETIIQFSEEISSLNSLINDLEEKCQQPTGDFLQVRYIESLPSLCERKPLMMPKGIFSRPDKKLRKFTGQKVALREVLGQFQGTEKRALEGNKELFMFLRRRQGLVKVTLDRDTAHPCLILSADRRSVKKGRNRQNVPDNPERFDPAYYVLGSEGFTSGRHSWKVNIAKVHSWAVGVARESVGRKRNIIPSPGKGIWAVRCCLGHLRALTCPFPTLVALRRMPQKVLVYLDCEEGRVSFLDADTGDQLFTFPQASFGGERIRPWFSLWMIGAKINLRC</sequence>
<evidence type="ECO:0000256" key="5">
    <source>
        <dbReference type="SAM" id="Coils"/>
    </source>
</evidence>
<dbReference type="PROSITE" id="PS50188">
    <property type="entry name" value="B302_SPRY"/>
    <property type="match status" value="1"/>
</dbReference>
<dbReference type="PANTHER" id="PTHR24103">
    <property type="entry name" value="E3 UBIQUITIN-PROTEIN LIGASE TRIM"/>
    <property type="match status" value="1"/>
</dbReference>
<dbReference type="InterPro" id="IPR006574">
    <property type="entry name" value="PRY"/>
</dbReference>
<dbReference type="InterPro" id="IPR050143">
    <property type="entry name" value="TRIM/RBCC"/>
</dbReference>
<dbReference type="InterPro" id="IPR017907">
    <property type="entry name" value="Znf_RING_CS"/>
</dbReference>
<dbReference type="GO" id="GO:0008270">
    <property type="term" value="F:zinc ion binding"/>
    <property type="evidence" value="ECO:0007669"/>
    <property type="project" value="UniProtKB-KW"/>
</dbReference>
<feature type="domain" description="B30.2/SPRY" evidence="8">
    <location>
        <begin position="300"/>
        <end position="490"/>
    </location>
</feature>
<evidence type="ECO:0000313" key="9">
    <source>
        <dbReference type="Ensembl" id="ENSCPRP00005007384.1"/>
    </source>
</evidence>
<dbReference type="CDD" id="cd16594">
    <property type="entry name" value="RING-HC_TRIM7-like_C-IV"/>
    <property type="match status" value="1"/>
</dbReference>
<gene>
    <name evidence="9" type="primary">LOC109308808</name>
</gene>
<evidence type="ECO:0000256" key="2">
    <source>
        <dbReference type="ARBA" id="ARBA00022771"/>
    </source>
</evidence>
<dbReference type="InterPro" id="IPR001841">
    <property type="entry name" value="Znf_RING"/>
</dbReference>
<dbReference type="SMART" id="SM00449">
    <property type="entry name" value="SPRY"/>
    <property type="match status" value="1"/>
</dbReference>
<organism evidence="9 10">
    <name type="scientific">Crocodylus porosus</name>
    <name type="common">Saltwater crocodile</name>
    <name type="synonym">Estuarine crocodile</name>
    <dbReference type="NCBI Taxonomy" id="8502"/>
    <lineage>
        <taxon>Eukaryota</taxon>
        <taxon>Metazoa</taxon>
        <taxon>Chordata</taxon>
        <taxon>Craniata</taxon>
        <taxon>Vertebrata</taxon>
        <taxon>Euteleostomi</taxon>
        <taxon>Archelosauria</taxon>
        <taxon>Archosauria</taxon>
        <taxon>Crocodylia</taxon>
        <taxon>Longirostres</taxon>
        <taxon>Crocodylidae</taxon>
        <taxon>Crocodylus</taxon>
    </lineage>
</organism>
<reference evidence="9" key="2">
    <citation type="submission" date="2025-09" db="UniProtKB">
        <authorList>
            <consortium name="Ensembl"/>
        </authorList>
    </citation>
    <scope>IDENTIFICATION</scope>
</reference>
<dbReference type="Pfam" id="PF13765">
    <property type="entry name" value="PRY"/>
    <property type="match status" value="1"/>
</dbReference>
<dbReference type="PROSITE" id="PS00518">
    <property type="entry name" value="ZF_RING_1"/>
    <property type="match status" value="1"/>
</dbReference>
<dbReference type="Proteomes" id="UP000594220">
    <property type="component" value="Unplaced"/>
</dbReference>
<dbReference type="PROSITE" id="PS50089">
    <property type="entry name" value="ZF_RING_2"/>
    <property type="match status" value="1"/>
</dbReference>
<dbReference type="InterPro" id="IPR003879">
    <property type="entry name" value="Butyrophylin_SPRY"/>
</dbReference>
<dbReference type="FunFam" id="2.60.120.920:FF:000004">
    <property type="entry name" value="Butyrophilin subfamily 1 member A1"/>
    <property type="match status" value="1"/>
</dbReference>
<dbReference type="Pfam" id="PF13445">
    <property type="entry name" value="zf-RING_UBOX"/>
    <property type="match status" value="1"/>
</dbReference>
<evidence type="ECO:0000259" key="6">
    <source>
        <dbReference type="PROSITE" id="PS50089"/>
    </source>
</evidence>
<dbReference type="GeneTree" id="ENSGT01030000234669"/>
<keyword evidence="3" id="KW-0862">Zinc</keyword>
<protein>
    <submittedName>
        <fullName evidence="9">Zinc finger protein RFP-like</fullName>
    </submittedName>
</protein>
<feature type="coiled-coil region" evidence="5">
    <location>
        <begin position="133"/>
        <end position="236"/>
    </location>
</feature>
<accession>A0A7M4ECJ1</accession>
<dbReference type="SMART" id="SM00184">
    <property type="entry name" value="RING"/>
    <property type="match status" value="1"/>
</dbReference>
<evidence type="ECO:0000259" key="7">
    <source>
        <dbReference type="PROSITE" id="PS50119"/>
    </source>
</evidence>
<dbReference type="InterPro" id="IPR001870">
    <property type="entry name" value="B30.2/SPRY"/>
</dbReference>
<keyword evidence="5" id="KW-0175">Coiled coil</keyword>
<proteinExistence type="predicted"/>
<dbReference type="AlphaFoldDB" id="A0A7M4ECJ1"/>
<keyword evidence="2 4" id="KW-0863">Zinc-finger</keyword>
<dbReference type="InterPro" id="IPR000315">
    <property type="entry name" value="Znf_B-box"/>
</dbReference>
<dbReference type="InterPro" id="IPR027370">
    <property type="entry name" value="Znf-RING_euk"/>
</dbReference>
<feature type="domain" description="RING-type" evidence="6">
    <location>
        <begin position="16"/>
        <end position="58"/>
    </location>
</feature>
<keyword evidence="1" id="KW-0479">Metal-binding</keyword>
<evidence type="ECO:0000259" key="8">
    <source>
        <dbReference type="PROSITE" id="PS50188"/>
    </source>
</evidence>
<dbReference type="CDD" id="cd19760">
    <property type="entry name" value="Bbox2_TRIM4-like"/>
    <property type="match status" value="1"/>
</dbReference>
<keyword evidence="10" id="KW-1185">Reference proteome</keyword>
<evidence type="ECO:0000313" key="10">
    <source>
        <dbReference type="Proteomes" id="UP000594220"/>
    </source>
</evidence>
<dbReference type="Ensembl" id="ENSCPRT00005008644.1">
    <property type="protein sequence ID" value="ENSCPRP00005007384.1"/>
    <property type="gene ID" value="ENSCPRG00005005219.1"/>
</dbReference>
<evidence type="ECO:0000256" key="4">
    <source>
        <dbReference type="PROSITE-ProRule" id="PRU00024"/>
    </source>
</evidence>
<dbReference type="InterPro" id="IPR043136">
    <property type="entry name" value="B30.2/SPRY_sf"/>
</dbReference>
<name>A0A7M4ECJ1_CROPO</name>
<dbReference type="SUPFAM" id="SSF49899">
    <property type="entry name" value="Concanavalin A-like lectins/glucanases"/>
    <property type="match status" value="1"/>
</dbReference>
<feature type="domain" description="B box-type" evidence="7">
    <location>
        <begin position="91"/>
        <end position="132"/>
    </location>
</feature>
<dbReference type="InterPro" id="IPR013320">
    <property type="entry name" value="ConA-like_dom_sf"/>
</dbReference>
<evidence type="ECO:0000256" key="1">
    <source>
        <dbReference type="ARBA" id="ARBA00022723"/>
    </source>
</evidence>
<dbReference type="SMART" id="SM00336">
    <property type="entry name" value="BBOX"/>
    <property type="match status" value="1"/>
</dbReference>